<dbReference type="InterPro" id="IPR045232">
    <property type="entry name" value="FAM234"/>
</dbReference>
<evidence type="ECO:0000256" key="1">
    <source>
        <dbReference type="ARBA" id="ARBA00004167"/>
    </source>
</evidence>
<evidence type="ECO:0000313" key="8">
    <source>
        <dbReference type="EMBL" id="KAL0984296.1"/>
    </source>
</evidence>
<feature type="domain" description="FAM234A/B beta-propeller" evidence="7">
    <location>
        <begin position="78"/>
        <end position="540"/>
    </location>
</feature>
<comment type="subcellular location">
    <subcellularLocation>
        <location evidence="1">Membrane</location>
        <topology evidence="1">Single-pass membrane protein</topology>
    </subcellularLocation>
</comment>
<dbReference type="PANTHER" id="PTHR21419:SF7">
    <property type="entry name" value="PROTEIN FAM234A"/>
    <property type="match status" value="1"/>
</dbReference>
<feature type="region of interest" description="Disordered" evidence="5">
    <location>
        <begin position="1"/>
        <end position="29"/>
    </location>
</feature>
<proteinExistence type="predicted"/>
<protein>
    <recommendedName>
        <fullName evidence="7">FAM234A/B beta-propeller domain-containing protein</fullName>
    </recommendedName>
</protein>
<dbReference type="Pfam" id="PF23727">
    <property type="entry name" value="Beta-prop_FAM234A_B"/>
    <property type="match status" value="1"/>
</dbReference>
<name>A0ABD0WVJ6_UMBPY</name>
<evidence type="ECO:0000256" key="6">
    <source>
        <dbReference type="SAM" id="Phobius"/>
    </source>
</evidence>
<feature type="transmembrane region" description="Helical" evidence="6">
    <location>
        <begin position="46"/>
        <end position="66"/>
    </location>
</feature>
<dbReference type="InterPro" id="IPR055409">
    <property type="entry name" value="Beta-prop_FAM234A_B"/>
</dbReference>
<sequence>MTEPTDHTTEADPLRKEDDVAEGGGAPAQTKKKTLGLAKLTHWRTAAFFFSLFLGLTIVFAFSFVIPCPVRPQYLSVWNHTFPEAATYDFLAVEDANKDKVKDVLFVLKESKGSQNANCSDAGLKTPCVVVSAVAGTNGEMIWERPLSAEFHWAQCGLESLGEKGGGCLVSHSNEVTAIDKYTGVVIWKHFQLLNLSSTLPVLSVPDLNGDGVGDLALVYPSPTQTLLAFLSGKTGIQIGSLVVLDTDKITKHLLLSPGKGSHYVLFQKDSGLYGWNLQKIAAQAGVEKSFKTNNRWESKANNTSGLIPIYQSGSLSYVLQTGKAGDVTNLLLVTGGAVELVDGNSLTSVWTVNTSTILSEPSFGHFNKDGIIDILVEEDIGNSTKRVVILDGKSGAMLWEINLLASPNSPKPASIDTINSFSVFMFWGLMSSEANFTSVLSVERRSYMLYPHYSGVLLEKSHDKDHIIAFKATLLERGRHACYILLTGPEEEGATGTVVLRKQKLKEDIPHSRVIHIGSRSSQETNEDIKEGFHRLRFSAE</sequence>
<evidence type="ECO:0000259" key="7">
    <source>
        <dbReference type="Pfam" id="PF23727"/>
    </source>
</evidence>
<dbReference type="AlphaFoldDB" id="A0ABD0WVJ6"/>
<dbReference type="InterPro" id="IPR015943">
    <property type="entry name" value="WD40/YVTN_repeat-like_dom_sf"/>
</dbReference>
<dbReference type="EMBL" id="JAGEUA010000004">
    <property type="protein sequence ID" value="KAL0984296.1"/>
    <property type="molecule type" value="Genomic_DNA"/>
</dbReference>
<dbReference type="SUPFAM" id="SSF69318">
    <property type="entry name" value="Integrin alpha N-terminal domain"/>
    <property type="match status" value="1"/>
</dbReference>
<gene>
    <name evidence="8" type="ORF">UPYG_G00139600</name>
</gene>
<dbReference type="GO" id="GO:0016020">
    <property type="term" value="C:membrane"/>
    <property type="evidence" value="ECO:0007669"/>
    <property type="project" value="UniProtKB-SubCell"/>
</dbReference>
<keyword evidence="2 6" id="KW-0812">Transmembrane</keyword>
<keyword evidence="4 6" id="KW-0472">Membrane</keyword>
<dbReference type="Proteomes" id="UP001557470">
    <property type="component" value="Unassembled WGS sequence"/>
</dbReference>
<dbReference type="Gene3D" id="2.130.10.10">
    <property type="entry name" value="YVTN repeat-like/Quinoprotein amine dehydrogenase"/>
    <property type="match status" value="1"/>
</dbReference>
<reference evidence="8 9" key="1">
    <citation type="submission" date="2024-06" db="EMBL/GenBank/DDBJ databases">
        <authorList>
            <person name="Pan Q."/>
            <person name="Wen M."/>
            <person name="Jouanno E."/>
            <person name="Zahm M."/>
            <person name="Klopp C."/>
            <person name="Cabau C."/>
            <person name="Louis A."/>
            <person name="Berthelot C."/>
            <person name="Parey E."/>
            <person name="Roest Crollius H."/>
            <person name="Montfort J."/>
            <person name="Robinson-Rechavi M."/>
            <person name="Bouchez O."/>
            <person name="Lampietro C."/>
            <person name="Lopez Roques C."/>
            <person name="Donnadieu C."/>
            <person name="Postlethwait J."/>
            <person name="Bobe J."/>
            <person name="Verreycken H."/>
            <person name="Guiguen Y."/>
        </authorList>
    </citation>
    <scope>NUCLEOTIDE SEQUENCE [LARGE SCALE GENOMIC DNA]</scope>
    <source>
        <strain evidence="8">Up_M1</strain>
        <tissue evidence="8">Testis</tissue>
    </source>
</reference>
<evidence type="ECO:0000256" key="2">
    <source>
        <dbReference type="ARBA" id="ARBA00022692"/>
    </source>
</evidence>
<dbReference type="InterPro" id="IPR028994">
    <property type="entry name" value="Integrin_alpha_N"/>
</dbReference>
<evidence type="ECO:0000313" key="9">
    <source>
        <dbReference type="Proteomes" id="UP001557470"/>
    </source>
</evidence>
<keyword evidence="9" id="KW-1185">Reference proteome</keyword>
<keyword evidence="3 6" id="KW-1133">Transmembrane helix</keyword>
<comment type="caution">
    <text evidence="8">The sequence shown here is derived from an EMBL/GenBank/DDBJ whole genome shotgun (WGS) entry which is preliminary data.</text>
</comment>
<evidence type="ECO:0000256" key="3">
    <source>
        <dbReference type="ARBA" id="ARBA00022989"/>
    </source>
</evidence>
<feature type="compositionally biased region" description="Basic and acidic residues" evidence="5">
    <location>
        <begin position="1"/>
        <end position="18"/>
    </location>
</feature>
<evidence type="ECO:0000256" key="5">
    <source>
        <dbReference type="SAM" id="MobiDB-lite"/>
    </source>
</evidence>
<dbReference type="PANTHER" id="PTHR21419">
    <property type="match status" value="1"/>
</dbReference>
<evidence type="ECO:0000256" key="4">
    <source>
        <dbReference type="ARBA" id="ARBA00023136"/>
    </source>
</evidence>
<organism evidence="8 9">
    <name type="scientific">Umbra pygmaea</name>
    <name type="common">Eastern mudminnow</name>
    <dbReference type="NCBI Taxonomy" id="75934"/>
    <lineage>
        <taxon>Eukaryota</taxon>
        <taxon>Metazoa</taxon>
        <taxon>Chordata</taxon>
        <taxon>Craniata</taxon>
        <taxon>Vertebrata</taxon>
        <taxon>Euteleostomi</taxon>
        <taxon>Actinopterygii</taxon>
        <taxon>Neopterygii</taxon>
        <taxon>Teleostei</taxon>
        <taxon>Protacanthopterygii</taxon>
        <taxon>Esociformes</taxon>
        <taxon>Umbridae</taxon>
        <taxon>Umbra</taxon>
    </lineage>
</organism>
<accession>A0ABD0WVJ6</accession>